<protein>
    <submittedName>
        <fullName evidence="1">Uncharacterized protein</fullName>
    </submittedName>
</protein>
<name>A0ACC2P1R9_9HYME</name>
<reference evidence="1" key="1">
    <citation type="submission" date="2023-04" db="EMBL/GenBank/DDBJ databases">
        <title>A chromosome-level genome assembly of the parasitoid wasp Eretmocerus hayati.</title>
        <authorList>
            <person name="Zhong Y."/>
            <person name="Liu S."/>
            <person name="Liu Y."/>
        </authorList>
    </citation>
    <scope>NUCLEOTIDE SEQUENCE</scope>
    <source>
        <strain evidence="1">ZJU_SS_LIU_2023</strain>
    </source>
</reference>
<evidence type="ECO:0000313" key="2">
    <source>
        <dbReference type="Proteomes" id="UP001239111"/>
    </source>
</evidence>
<sequence>MMSVCNDVIRLREVSGKTLSAALSHIEESQLVDDSQLSFTVYRNAVIDDPLSRLPDVKTILTKGACKVFEEWEVEVCDGVSQPYTSANPLRGERAMAMKERMLSEGAYAEQLPDESEAVFAKRAMQVAHDRGDDLSRVSGSSPKMTAEQGQGIHTTGYARDLGGRAVGIENYLGELTESLIHFSHYYLGKVQGVNVPTSFIGGAGSGTHPHLEDLDSMSMNYLIFGWKAWDGMHRSQYVKLKAALDKIFGVGEGHNIFYKPGFWLSPELLDRLGIEATCFIQGEYDLVKIHPDVIHWVRNITLTFAQAANYVRLIDWMREQHLVCGDHETGNIKRNYEEMPRLVGLEVTVLERTGMTCGICRDREFEQEAHYVAHMAQHGLHMVKCRFSGCGLQATAVLQVQIINRVTLH</sequence>
<dbReference type="Proteomes" id="UP001239111">
    <property type="component" value="Chromosome 2"/>
</dbReference>
<proteinExistence type="predicted"/>
<accession>A0ACC2P1R9</accession>
<organism evidence="1 2">
    <name type="scientific">Eretmocerus hayati</name>
    <dbReference type="NCBI Taxonomy" id="131215"/>
    <lineage>
        <taxon>Eukaryota</taxon>
        <taxon>Metazoa</taxon>
        <taxon>Ecdysozoa</taxon>
        <taxon>Arthropoda</taxon>
        <taxon>Hexapoda</taxon>
        <taxon>Insecta</taxon>
        <taxon>Pterygota</taxon>
        <taxon>Neoptera</taxon>
        <taxon>Endopterygota</taxon>
        <taxon>Hymenoptera</taxon>
        <taxon>Apocrita</taxon>
        <taxon>Proctotrupomorpha</taxon>
        <taxon>Chalcidoidea</taxon>
        <taxon>Aphelinidae</taxon>
        <taxon>Aphelininae</taxon>
        <taxon>Eretmocerus</taxon>
    </lineage>
</organism>
<evidence type="ECO:0000313" key="1">
    <source>
        <dbReference type="EMBL" id="KAJ8677345.1"/>
    </source>
</evidence>
<keyword evidence="2" id="KW-1185">Reference proteome</keyword>
<dbReference type="EMBL" id="CM056742">
    <property type="protein sequence ID" value="KAJ8677345.1"/>
    <property type="molecule type" value="Genomic_DNA"/>
</dbReference>
<gene>
    <name evidence="1" type="ORF">QAD02_013132</name>
</gene>
<comment type="caution">
    <text evidence="1">The sequence shown here is derived from an EMBL/GenBank/DDBJ whole genome shotgun (WGS) entry which is preliminary data.</text>
</comment>